<name>A0A4U5N5A6_STECR</name>
<feature type="domain" description="Metallo-beta-lactamase" evidence="1">
    <location>
        <begin position="38"/>
        <end position="220"/>
    </location>
</feature>
<reference evidence="2 3" key="1">
    <citation type="journal article" date="2015" name="Genome Biol.">
        <title>Comparative genomics of Steinernema reveals deeply conserved gene regulatory networks.</title>
        <authorList>
            <person name="Dillman A.R."/>
            <person name="Macchietto M."/>
            <person name="Porter C.F."/>
            <person name="Rogers A."/>
            <person name="Williams B."/>
            <person name="Antoshechkin I."/>
            <person name="Lee M.M."/>
            <person name="Goodwin Z."/>
            <person name="Lu X."/>
            <person name="Lewis E.E."/>
            <person name="Goodrich-Blair H."/>
            <person name="Stock S.P."/>
            <person name="Adams B.J."/>
            <person name="Sternberg P.W."/>
            <person name="Mortazavi A."/>
        </authorList>
    </citation>
    <scope>NUCLEOTIDE SEQUENCE [LARGE SCALE GENOMIC DNA]</scope>
    <source>
        <strain evidence="2 3">ALL</strain>
    </source>
</reference>
<evidence type="ECO:0000313" key="2">
    <source>
        <dbReference type="EMBL" id="TKR77442.1"/>
    </source>
</evidence>
<dbReference type="SMART" id="SM00849">
    <property type="entry name" value="Lactamase_B"/>
    <property type="match status" value="1"/>
</dbReference>
<comment type="caution">
    <text evidence="2">The sequence shown here is derived from an EMBL/GenBank/DDBJ whole genome shotgun (WGS) entry which is preliminary data.</text>
</comment>
<evidence type="ECO:0000259" key="1">
    <source>
        <dbReference type="SMART" id="SM00849"/>
    </source>
</evidence>
<accession>A0A4U5N5A6</accession>
<dbReference type="InterPro" id="IPR036866">
    <property type="entry name" value="RibonucZ/Hydroxyglut_hydro"/>
</dbReference>
<protein>
    <recommendedName>
        <fullName evidence="1">Metallo-beta-lactamase domain-containing protein</fullName>
    </recommendedName>
</protein>
<evidence type="ECO:0000313" key="3">
    <source>
        <dbReference type="Proteomes" id="UP000298663"/>
    </source>
</evidence>
<keyword evidence="3" id="KW-1185">Reference proteome</keyword>
<gene>
    <name evidence="2" type="ORF">L596_018416</name>
</gene>
<sequence length="301" mass="34313">MSSLMLSRGAPEDSFCYSIEKISERVSVIKEKDEWERKPLMYLVKGDQNVALIDTGCGSGNLLDFIVRNDILGKKQKLIVINTHNHAEQTGANWQFSTTGKLGMAHQVMDLCASSADTYYTKTPQSSFDWEVRTYKITRWLADNEVVLLGPEKNKSNVLKIFHVPGHTPDSLSIWYEADSRLFIGGVFHQFMDIMLTYEFSSIKSLANSVRRLLMFLTNQPNARQINYSSAVFDSDSKCLPIIKTYFRFLMTIIAGAQPEIPLRIDEHEGSRFETRDKGIRVVLSRSIVDQLKLARQQSQK</sequence>
<proteinExistence type="predicted"/>
<dbReference type="PANTHER" id="PTHR42951:SF4">
    <property type="entry name" value="ACYL-COENZYME A THIOESTERASE MBLAC2"/>
    <property type="match status" value="1"/>
</dbReference>
<dbReference type="AlphaFoldDB" id="A0A4U5N5A6"/>
<dbReference type="InterPro" id="IPR001279">
    <property type="entry name" value="Metallo-B-lactamas"/>
</dbReference>
<dbReference type="STRING" id="34508.A0A4U5N5A6"/>
<dbReference type="SUPFAM" id="SSF56281">
    <property type="entry name" value="Metallo-hydrolase/oxidoreductase"/>
    <property type="match status" value="1"/>
</dbReference>
<dbReference type="Gene3D" id="3.60.15.10">
    <property type="entry name" value="Ribonuclease Z/Hydroxyacylglutathione hydrolase-like"/>
    <property type="match status" value="1"/>
</dbReference>
<dbReference type="PANTHER" id="PTHR42951">
    <property type="entry name" value="METALLO-BETA-LACTAMASE DOMAIN-CONTAINING"/>
    <property type="match status" value="1"/>
</dbReference>
<organism evidence="2 3">
    <name type="scientific">Steinernema carpocapsae</name>
    <name type="common">Entomopathogenic nematode</name>
    <dbReference type="NCBI Taxonomy" id="34508"/>
    <lineage>
        <taxon>Eukaryota</taxon>
        <taxon>Metazoa</taxon>
        <taxon>Ecdysozoa</taxon>
        <taxon>Nematoda</taxon>
        <taxon>Chromadorea</taxon>
        <taxon>Rhabditida</taxon>
        <taxon>Tylenchina</taxon>
        <taxon>Panagrolaimomorpha</taxon>
        <taxon>Strongyloidoidea</taxon>
        <taxon>Steinernematidae</taxon>
        <taxon>Steinernema</taxon>
    </lineage>
</organism>
<reference evidence="2 3" key="2">
    <citation type="journal article" date="2019" name="G3 (Bethesda)">
        <title>Hybrid Assembly of the Genome of the Entomopathogenic Nematode Steinernema carpocapsae Identifies the X-Chromosome.</title>
        <authorList>
            <person name="Serra L."/>
            <person name="Macchietto M."/>
            <person name="Macias-Munoz A."/>
            <person name="McGill C.J."/>
            <person name="Rodriguez I.M."/>
            <person name="Rodriguez B."/>
            <person name="Murad R."/>
            <person name="Mortazavi A."/>
        </authorList>
    </citation>
    <scope>NUCLEOTIDE SEQUENCE [LARGE SCALE GENOMIC DNA]</scope>
    <source>
        <strain evidence="2 3">ALL</strain>
    </source>
</reference>
<dbReference type="OrthoDB" id="17458at2759"/>
<dbReference type="EMBL" id="AZBU02000005">
    <property type="protein sequence ID" value="TKR77442.1"/>
    <property type="molecule type" value="Genomic_DNA"/>
</dbReference>
<dbReference type="Proteomes" id="UP000298663">
    <property type="component" value="Unassembled WGS sequence"/>
</dbReference>
<dbReference type="Pfam" id="PF00753">
    <property type="entry name" value="Lactamase_B"/>
    <property type="match status" value="1"/>
</dbReference>
<dbReference type="InterPro" id="IPR050855">
    <property type="entry name" value="NDM-1-like"/>
</dbReference>